<dbReference type="AlphaFoldDB" id="A0A645AH37"/>
<protein>
    <recommendedName>
        <fullName evidence="1">SGNH hydrolase-type esterase domain-containing protein</fullName>
    </recommendedName>
</protein>
<dbReference type="InterPro" id="IPR051532">
    <property type="entry name" value="Ester_Hydrolysis_Enzymes"/>
</dbReference>
<feature type="domain" description="SGNH hydrolase-type esterase" evidence="1">
    <location>
        <begin position="64"/>
        <end position="225"/>
    </location>
</feature>
<comment type="caution">
    <text evidence="2">The sequence shown here is derived from an EMBL/GenBank/DDBJ whole genome shotgun (WGS) entry which is preliminary data.</text>
</comment>
<dbReference type="GO" id="GO:0004622">
    <property type="term" value="F:phosphatidylcholine lysophospholipase activity"/>
    <property type="evidence" value="ECO:0007669"/>
    <property type="project" value="TreeGrafter"/>
</dbReference>
<dbReference type="Gene3D" id="3.40.50.1110">
    <property type="entry name" value="SGNH hydrolase"/>
    <property type="match status" value="1"/>
</dbReference>
<dbReference type="PANTHER" id="PTHR30383:SF5">
    <property type="entry name" value="SGNH HYDROLASE-TYPE ESTERASE DOMAIN-CONTAINING PROTEIN"/>
    <property type="match status" value="1"/>
</dbReference>
<organism evidence="2">
    <name type="scientific">bioreactor metagenome</name>
    <dbReference type="NCBI Taxonomy" id="1076179"/>
    <lineage>
        <taxon>unclassified sequences</taxon>
        <taxon>metagenomes</taxon>
        <taxon>ecological metagenomes</taxon>
    </lineage>
</organism>
<dbReference type="EMBL" id="VSSQ01013489">
    <property type="protein sequence ID" value="MPM51601.1"/>
    <property type="molecule type" value="Genomic_DNA"/>
</dbReference>
<sequence>MKKTPIDTSYYINTAKMILFIWMCFYSYSFAQETPTQKIYETENYKSRTAQFRKEGLDRNQIVFLGNSLTQGGKWSVWFPELHPVNRGISGDNTEGVLARLDEVTNACPSKIFIMIGINDISQNYNNDYLCKNFKKIVQRIKKESPGTTIYIQSLLPVNNSFGRYKKLINKEKQIETLNKQLKNLCKREKIQYVDLYPLFLQKRRTLNSIYTTDGLHLNDAGYQVWTDAIRSLVEK</sequence>
<dbReference type="InterPro" id="IPR036514">
    <property type="entry name" value="SGNH_hydro_sf"/>
</dbReference>
<dbReference type="Pfam" id="PF13472">
    <property type="entry name" value="Lipase_GDSL_2"/>
    <property type="match status" value="1"/>
</dbReference>
<accession>A0A645AH37</accession>
<name>A0A645AH37_9ZZZZ</name>
<dbReference type="InterPro" id="IPR013830">
    <property type="entry name" value="SGNH_hydro"/>
</dbReference>
<reference evidence="2" key="1">
    <citation type="submission" date="2019-08" db="EMBL/GenBank/DDBJ databases">
        <authorList>
            <person name="Kucharzyk K."/>
            <person name="Murdoch R.W."/>
            <person name="Higgins S."/>
            <person name="Loffler F."/>
        </authorList>
    </citation>
    <scope>NUCLEOTIDE SEQUENCE</scope>
</reference>
<dbReference type="PANTHER" id="PTHR30383">
    <property type="entry name" value="THIOESTERASE 1/PROTEASE 1/LYSOPHOSPHOLIPASE L1"/>
    <property type="match status" value="1"/>
</dbReference>
<evidence type="ECO:0000259" key="1">
    <source>
        <dbReference type="Pfam" id="PF13472"/>
    </source>
</evidence>
<dbReference type="SUPFAM" id="SSF52266">
    <property type="entry name" value="SGNH hydrolase"/>
    <property type="match status" value="1"/>
</dbReference>
<gene>
    <name evidence="2" type="ORF">SDC9_98351</name>
</gene>
<proteinExistence type="predicted"/>
<evidence type="ECO:0000313" key="2">
    <source>
        <dbReference type="EMBL" id="MPM51601.1"/>
    </source>
</evidence>